<dbReference type="AlphaFoldDB" id="A0A1I8AVS6"/>
<reference evidence="4" key="1">
    <citation type="submission" date="2016-11" db="UniProtKB">
        <authorList>
            <consortium name="WormBaseParasite"/>
        </authorList>
    </citation>
    <scope>IDENTIFICATION</scope>
</reference>
<organism evidence="3 4">
    <name type="scientific">Steinernema glaseri</name>
    <dbReference type="NCBI Taxonomy" id="37863"/>
    <lineage>
        <taxon>Eukaryota</taxon>
        <taxon>Metazoa</taxon>
        <taxon>Ecdysozoa</taxon>
        <taxon>Nematoda</taxon>
        <taxon>Chromadorea</taxon>
        <taxon>Rhabditida</taxon>
        <taxon>Tylenchina</taxon>
        <taxon>Panagrolaimomorpha</taxon>
        <taxon>Strongyloidoidea</taxon>
        <taxon>Steinernematidae</taxon>
        <taxon>Steinernema</taxon>
    </lineage>
</organism>
<dbReference type="Proteomes" id="UP000095287">
    <property type="component" value="Unplaced"/>
</dbReference>
<proteinExistence type="predicted"/>
<evidence type="ECO:0000313" key="3">
    <source>
        <dbReference type="Proteomes" id="UP000095287"/>
    </source>
</evidence>
<keyword evidence="3" id="KW-1185">Reference proteome</keyword>
<evidence type="ECO:0000313" key="4">
    <source>
        <dbReference type="WBParaSite" id="L893_g942.t1"/>
    </source>
</evidence>
<name>A0A1I8AVS6_9BILA</name>
<dbReference type="WBParaSite" id="L893_g942.t1">
    <property type="protein sequence ID" value="L893_g942.t1"/>
    <property type="gene ID" value="L893_g942"/>
</dbReference>
<evidence type="ECO:0000256" key="1">
    <source>
        <dbReference type="SAM" id="Coils"/>
    </source>
</evidence>
<feature type="compositionally biased region" description="Polar residues" evidence="2">
    <location>
        <begin position="133"/>
        <end position="148"/>
    </location>
</feature>
<feature type="coiled-coil region" evidence="1">
    <location>
        <begin position="148"/>
        <end position="182"/>
    </location>
</feature>
<evidence type="ECO:0000256" key="2">
    <source>
        <dbReference type="SAM" id="MobiDB-lite"/>
    </source>
</evidence>
<accession>A0A1I8AVS6</accession>
<protein>
    <submittedName>
        <fullName evidence="4">PRKC apoptosis WT1 regulator protein</fullName>
    </submittedName>
</protein>
<feature type="region of interest" description="Disordered" evidence="2">
    <location>
        <begin position="1"/>
        <end position="43"/>
    </location>
</feature>
<keyword evidence="1" id="KW-0175">Coiled coil</keyword>
<feature type="compositionally biased region" description="Basic residues" evidence="2">
    <location>
        <begin position="17"/>
        <end position="43"/>
    </location>
</feature>
<feature type="region of interest" description="Disordered" evidence="2">
    <location>
        <begin position="127"/>
        <end position="148"/>
    </location>
</feature>
<sequence length="184" mass="20968">MSAACSRHADDFFNLARRTREKRTVHHHPPHRQLPKNDKRKLREKRKNANANFISTDGTTSGDDATEHVLAVEPQEHIPSSNRLSAFLRKHEQSMTSDLEADCEDNNSTDMDTISSSFNLSQAGVEEIKSDAEPSTQVPEPQESETTVQSLNARIIKLEKQLETVLNINVKLKEENEKLRREIR</sequence>